<dbReference type="GO" id="GO:0060397">
    <property type="term" value="P:growth hormone receptor signaling pathway via JAK-STAT"/>
    <property type="evidence" value="ECO:0007669"/>
    <property type="project" value="TreeGrafter"/>
</dbReference>
<dbReference type="GO" id="GO:0019221">
    <property type="term" value="P:cytokine-mediated signaling pathway"/>
    <property type="evidence" value="ECO:0007669"/>
    <property type="project" value="TreeGrafter"/>
</dbReference>
<keyword evidence="3" id="KW-1185">Reference proteome</keyword>
<dbReference type="EMBL" id="AFYH01259216">
    <property type="status" value="NOT_ANNOTATED_CDS"/>
    <property type="molecule type" value="Genomic_DNA"/>
</dbReference>
<dbReference type="AlphaFoldDB" id="H3A1R3"/>
<dbReference type="Ensembl" id="ENSLACT00000003616.1">
    <property type="protein sequence ID" value="ENSLACP00000003584.1"/>
    <property type="gene ID" value="ENSLACG00000003191.1"/>
</dbReference>
<reference evidence="3" key="1">
    <citation type="submission" date="2011-08" db="EMBL/GenBank/DDBJ databases">
        <title>The draft genome of Latimeria chalumnae.</title>
        <authorList>
            <person name="Di Palma F."/>
            <person name="Alfoldi J."/>
            <person name="Johnson J."/>
            <person name="Berlin A."/>
            <person name="Gnerre S."/>
            <person name="Jaffe D."/>
            <person name="MacCallum I."/>
            <person name="Young S."/>
            <person name="Walker B.J."/>
            <person name="Lander E."/>
            <person name="Lindblad-Toh K."/>
        </authorList>
    </citation>
    <scope>NUCLEOTIDE SEQUENCE [LARGE SCALE GENOMIC DNA]</scope>
    <source>
        <strain evidence="3">Wild caught</strain>
    </source>
</reference>
<dbReference type="Bgee" id="ENSLACG00000003191">
    <property type="expression patterns" value="Expressed in pelvic fin and 6 other cell types or tissues"/>
</dbReference>
<accession>H3A1R3</accession>
<dbReference type="HOGENOM" id="CLU_1574296_0_0_1"/>
<dbReference type="InterPro" id="IPR036860">
    <property type="entry name" value="SH2_dom_sf"/>
</dbReference>
<name>H3A1R3_LATCH</name>
<evidence type="ECO:0000259" key="1">
    <source>
        <dbReference type="SMART" id="SM00252"/>
    </source>
</evidence>
<dbReference type="eggNOG" id="KOG0197">
    <property type="taxonomic scope" value="Eukaryota"/>
</dbReference>
<protein>
    <recommendedName>
        <fullName evidence="1">SH2 domain-containing protein</fullName>
    </recommendedName>
</protein>
<dbReference type="GO" id="GO:0007259">
    <property type="term" value="P:cell surface receptor signaling pathway via JAK-STAT"/>
    <property type="evidence" value="ECO:0007669"/>
    <property type="project" value="TreeGrafter"/>
</dbReference>
<dbReference type="GO" id="GO:0004715">
    <property type="term" value="F:non-membrane spanning protein tyrosine kinase activity"/>
    <property type="evidence" value="ECO:0007669"/>
    <property type="project" value="TreeGrafter"/>
</dbReference>
<reference evidence="2" key="3">
    <citation type="submission" date="2025-09" db="UniProtKB">
        <authorList>
            <consortium name="Ensembl"/>
        </authorList>
    </citation>
    <scope>IDENTIFICATION</scope>
</reference>
<reference evidence="2" key="2">
    <citation type="submission" date="2025-08" db="UniProtKB">
        <authorList>
            <consortium name="Ensembl"/>
        </authorList>
    </citation>
    <scope>IDENTIFICATION</scope>
</reference>
<dbReference type="PANTHER" id="PTHR45807">
    <property type="entry name" value="TYROSINE-PROTEIN KINASE HOPSCOTCH"/>
    <property type="match status" value="1"/>
</dbReference>
<dbReference type="InParanoid" id="H3A1R3"/>
<dbReference type="GO" id="GO:0035556">
    <property type="term" value="P:intracellular signal transduction"/>
    <property type="evidence" value="ECO:0007669"/>
    <property type="project" value="TreeGrafter"/>
</dbReference>
<dbReference type="GeneTree" id="ENSGT00940000157092"/>
<dbReference type="GO" id="GO:0005829">
    <property type="term" value="C:cytosol"/>
    <property type="evidence" value="ECO:0007669"/>
    <property type="project" value="TreeGrafter"/>
</dbReference>
<feature type="domain" description="SH2" evidence="1">
    <location>
        <begin position="35"/>
        <end position="133"/>
    </location>
</feature>
<dbReference type="Pfam" id="PF21990">
    <property type="entry name" value="SH2_1"/>
    <property type="match status" value="1"/>
</dbReference>
<dbReference type="EMBL" id="AFYH01259217">
    <property type="status" value="NOT_ANNOTATED_CDS"/>
    <property type="molecule type" value="Genomic_DNA"/>
</dbReference>
<dbReference type="EMBL" id="AFYH01259215">
    <property type="status" value="NOT_ANNOTATED_CDS"/>
    <property type="molecule type" value="Genomic_DNA"/>
</dbReference>
<proteinExistence type="predicted"/>
<dbReference type="SMART" id="SM00252">
    <property type="entry name" value="SH2"/>
    <property type="match status" value="1"/>
</dbReference>
<dbReference type="Gene3D" id="3.30.505.10">
    <property type="entry name" value="SH2 domain"/>
    <property type="match status" value="1"/>
</dbReference>
<dbReference type="GO" id="GO:0030154">
    <property type="term" value="P:cell differentiation"/>
    <property type="evidence" value="ECO:0007669"/>
    <property type="project" value="TreeGrafter"/>
</dbReference>
<dbReference type="InterPro" id="IPR051286">
    <property type="entry name" value="JAK"/>
</dbReference>
<dbReference type="Pfam" id="PF17887">
    <property type="entry name" value="Jak1_Phl"/>
    <property type="match status" value="1"/>
</dbReference>
<evidence type="ECO:0000313" key="2">
    <source>
        <dbReference type="Ensembl" id="ENSLACP00000003584.1"/>
    </source>
</evidence>
<dbReference type="Proteomes" id="UP000008672">
    <property type="component" value="Unassembled WGS sequence"/>
</dbReference>
<dbReference type="SUPFAM" id="SSF55550">
    <property type="entry name" value="SH2 domain"/>
    <property type="match status" value="1"/>
</dbReference>
<organism evidence="2 3">
    <name type="scientific">Latimeria chalumnae</name>
    <name type="common">Coelacanth</name>
    <dbReference type="NCBI Taxonomy" id="7897"/>
    <lineage>
        <taxon>Eukaryota</taxon>
        <taxon>Metazoa</taxon>
        <taxon>Chordata</taxon>
        <taxon>Craniata</taxon>
        <taxon>Vertebrata</taxon>
        <taxon>Euteleostomi</taxon>
        <taxon>Coelacanthiformes</taxon>
        <taxon>Coelacanthidae</taxon>
        <taxon>Latimeria</taxon>
    </lineage>
</organism>
<dbReference type="InterPro" id="IPR041381">
    <property type="entry name" value="JAK1-3/TYK2_PHL_dom"/>
</dbReference>
<dbReference type="STRING" id="7897.ENSLACP00000003584"/>
<dbReference type="GO" id="GO:0005131">
    <property type="term" value="F:growth hormone receptor binding"/>
    <property type="evidence" value="ECO:0007669"/>
    <property type="project" value="TreeGrafter"/>
</dbReference>
<dbReference type="PANTHER" id="PTHR45807:SF5">
    <property type="entry name" value="TYROSINE-PROTEIN KINASE JAK1"/>
    <property type="match status" value="1"/>
</dbReference>
<sequence length="170" mass="19363">MSFVSLIDGYFRLTVDGHHYLCTDVAPPLIIHNIQNGCHGPICTEHTINKLKHEGNEDGMYVLRRSCTDFNYILLTVVCSATSECGDKVSNVKQYKNFQIEVDNKDGYRLHGSDKYYPNLKDLMGHLKGQVLKTDSMSFQLKKCCPPKPRGKIILMNTFTSLKMQLSITW</sequence>
<dbReference type="InterPro" id="IPR000980">
    <property type="entry name" value="SH2"/>
</dbReference>
<evidence type="ECO:0000313" key="3">
    <source>
        <dbReference type="Proteomes" id="UP000008672"/>
    </source>
</evidence>